<dbReference type="InterPro" id="IPR000518">
    <property type="entry name" value="Metalthion_fam14_prok"/>
</dbReference>
<dbReference type="OrthoDB" id="468089at2"/>
<dbReference type="SUPFAM" id="SSF57868">
    <property type="entry name" value="Metallothionein"/>
    <property type="match status" value="1"/>
</dbReference>
<dbReference type="EMBL" id="PVTK01000001">
    <property type="protein sequence ID" value="PRY66434.1"/>
    <property type="molecule type" value="Genomic_DNA"/>
</dbReference>
<keyword evidence="2" id="KW-0480">Metal-thiolate cluster</keyword>
<dbReference type="GO" id="GO:0046872">
    <property type="term" value="F:metal ion binding"/>
    <property type="evidence" value="ECO:0007669"/>
    <property type="project" value="UniProtKB-KW"/>
</dbReference>
<evidence type="ECO:0000313" key="3">
    <source>
        <dbReference type="EMBL" id="PRY66434.1"/>
    </source>
</evidence>
<gene>
    <name evidence="3" type="ORF">B0H98_101418</name>
</gene>
<evidence type="ECO:0000256" key="2">
    <source>
        <dbReference type="ARBA" id="ARBA00022851"/>
    </source>
</evidence>
<protein>
    <submittedName>
        <fullName evidence="3">Metallothionein</fullName>
    </submittedName>
</protein>
<dbReference type="Proteomes" id="UP000237647">
    <property type="component" value="Unassembled WGS sequence"/>
</dbReference>
<sequence length="51" mass="5417">MSQQQCACPKCDCSVDSQAIEKNGQRYCCEACAIGHTDGSTDCGHNCQCGK</sequence>
<dbReference type="Gene3D" id="2.30.170.10">
    <property type="match status" value="1"/>
</dbReference>
<comment type="caution">
    <text evidence="3">The sequence shown here is derived from an EMBL/GenBank/DDBJ whole genome shotgun (WGS) entry which is preliminary data.</text>
</comment>
<dbReference type="InterPro" id="IPR017854">
    <property type="entry name" value="Metalthion_dom_sf"/>
</dbReference>
<reference evidence="3 4" key="1">
    <citation type="submission" date="2018-03" db="EMBL/GenBank/DDBJ databases">
        <title>Genomic Encyclopedia of Type Strains, Phase III (KMG-III): the genomes of soil and plant-associated and newly described type strains.</title>
        <authorList>
            <person name="Whitman W."/>
        </authorList>
    </citation>
    <scope>NUCLEOTIDE SEQUENCE [LARGE SCALE GENOMIC DNA]</scope>
    <source>
        <strain evidence="3 4">CGMCC 1.12152</strain>
    </source>
</reference>
<proteinExistence type="predicted"/>
<accession>A0A2T0V8F8</accession>
<dbReference type="Pfam" id="PF02069">
    <property type="entry name" value="Metallothio_Pro"/>
    <property type="match status" value="1"/>
</dbReference>
<name>A0A2T0V8F8_9GAMM</name>
<keyword evidence="4" id="KW-1185">Reference proteome</keyword>
<evidence type="ECO:0000313" key="4">
    <source>
        <dbReference type="Proteomes" id="UP000237647"/>
    </source>
</evidence>
<dbReference type="AlphaFoldDB" id="A0A2T0V8F8"/>
<dbReference type="PRINTS" id="PR00859">
    <property type="entry name" value="MTPROKARYOTE"/>
</dbReference>
<evidence type="ECO:0000256" key="1">
    <source>
        <dbReference type="ARBA" id="ARBA00022723"/>
    </source>
</evidence>
<dbReference type="RefSeq" id="WP_106373404.1">
    <property type="nucleotide sequence ID" value="NZ_PVTK01000001.1"/>
</dbReference>
<organism evidence="3 4">
    <name type="scientific">Vreelandella songnenensis</name>
    <dbReference type="NCBI Taxonomy" id="1176243"/>
    <lineage>
        <taxon>Bacteria</taxon>
        <taxon>Pseudomonadati</taxon>
        <taxon>Pseudomonadota</taxon>
        <taxon>Gammaproteobacteria</taxon>
        <taxon>Oceanospirillales</taxon>
        <taxon>Halomonadaceae</taxon>
        <taxon>Vreelandella</taxon>
    </lineage>
</organism>
<keyword evidence="1" id="KW-0479">Metal-binding</keyword>